<evidence type="ECO:0000256" key="5">
    <source>
        <dbReference type="ARBA" id="ARBA00022989"/>
    </source>
</evidence>
<dbReference type="PANTHER" id="PTHR15071">
    <property type="entry name" value="MANNOSE-6-PHOSPHATE RECEPTOR FAMILY MEMBER"/>
    <property type="match status" value="1"/>
</dbReference>
<dbReference type="PANTHER" id="PTHR15071:SF37">
    <property type="entry name" value="AUTOPHAGY-RELATED PROTEIN 27"/>
    <property type="match status" value="1"/>
</dbReference>
<evidence type="ECO:0000256" key="8">
    <source>
        <dbReference type="SAM" id="MobiDB-lite"/>
    </source>
</evidence>
<keyword evidence="12" id="KW-1185">Reference proteome</keyword>
<dbReference type="Proteomes" id="UP000695562">
    <property type="component" value="Unassembled WGS sequence"/>
</dbReference>
<feature type="region of interest" description="Disordered" evidence="8">
    <location>
        <begin position="170"/>
        <end position="193"/>
    </location>
</feature>
<evidence type="ECO:0000256" key="3">
    <source>
        <dbReference type="ARBA" id="ARBA00022692"/>
    </source>
</evidence>
<comment type="caution">
    <text evidence="11">The sequence shown here is derived from an EMBL/GenBank/DDBJ whole genome shotgun (WGS) entry which is preliminary data.</text>
</comment>
<feature type="chain" id="PRO_5035261151" description="MRH domain-containing protein" evidence="9">
    <location>
        <begin position="22"/>
        <end position="331"/>
    </location>
</feature>
<feature type="signal peptide" evidence="9">
    <location>
        <begin position="1"/>
        <end position="21"/>
    </location>
</feature>
<dbReference type="AlphaFoldDB" id="A0A8J4PUF4"/>
<sequence length="331" mass="35806">MNNQIFLTLLVFALTCALINAQTSPSNCVYNGIDYSGFSNTTNSWSFVVPRGASTVTYYWNVCNAASKCSSLTTGAAVCQYQLNYQKQFQYYSIGDLRTGTFTNVDVGVGIKYTTSYEVCKNGNYRTTTVVMICDPNKENSVVSAQENPVGSCLYQVILSGKSACRNNSTSTTGSTTGSTSSPSTTGTTTGTTTSPSGLYYVQTLCFTKLSNDISIGVTFNDGYVQYIDNYDINSKACVDYNDNMQACFESNPNGNELCVTHNGGQPVCETIDGKASRTCLKANHPHLSSKPTIKKNGNEVYIDFASQHSSSSKLMINSLFIIFAIIVVSL</sequence>
<evidence type="ECO:0000313" key="11">
    <source>
        <dbReference type="EMBL" id="KAF2069761.1"/>
    </source>
</evidence>
<keyword evidence="6" id="KW-0472">Membrane</keyword>
<name>A0A8J4PUF4_9MYCE</name>
<keyword evidence="3" id="KW-0812">Transmembrane</keyword>
<dbReference type="EMBL" id="AJWJ01000599">
    <property type="protein sequence ID" value="KAF2069761.1"/>
    <property type="molecule type" value="Genomic_DNA"/>
</dbReference>
<organism evidence="11 12">
    <name type="scientific">Polysphondylium violaceum</name>
    <dbReference type="NCBI Taxonomy" id="133409"/>
    <lineage>
        <taxon>Eukaryota</taxon>
        <taxon>Amoebozoa</taxon>
        <taxon>Evosea</taxon>
        <taxon>Eumycetozoa</taxon>
        <taxon>Dictyostelia</taxon>
        <taxon>Dictyosteliales</taxon>
        <taxon>Dictyosteliaceae</taxon>
        <taxon>Polysphondylium</taxon>
    </lineage>
</organism>
<gene>
    <name evidence="11" type="ORF">CYY_008925</name>
</gene>
<keyword evidence="7" id="KW-1015">Disulfide bond</keyword>
<evidence type="ECO:0000256" key="2">
    <source>
        <dbReference type="ARBA" id="ARBA00022448"/>
    </source>
</evidence>
<evidence type="ECO:0000256" key="6">
    <source>
        <dbReference type="ARBA" id="ARBA00023136"/>
    </source>
</evidence>
<dbReference type="GO" id="GO:0012505">
    <property type="term" value="C:endomembrane system"/>
    <property type="evidence" value="ECO:0007669"/>
    <property type="project" value="UniProtKB-SubCell"/>
</dbReference>
<dbReference type="Gene3D" id="2.70.130.10">
    <property type="entry name" value="Mannose-6-phosphate receptor binding domain"/>
    <property type="match status" value="1"/>
</dbReference>
<comment type="subcellular location">
    <subcellularLocation>
        <location evidence="1">Endomembrane system</location>
    </subcellularLocation>
</comment>
<evidence type="ECO:0000256" key="4">
    <source>
        <dbReference type="ARBA" id="ARBA00022729"/>
    </source>
</evidence>
<protein>
    <recommendedName>
        <fullName evidence="10">MRH domain-containing protein</fullName>
    </recommendedName>
</protein>
<evidence type="ECO:0000313" key="12">
    <source>
        <dbReference type="Proteomes" id="UP000695562"/>
    </source>
</evidence>
<keyword evidence="4 9" id="KW-0732">Signal</keyword>
<evidence type="ECO:0000256" key="9">
    <source>
        <dbReference type="SAM" id="SignalP"/>
    </source>
</evidence>
<keyword evidence="2" id="KW-0813">Transport</keyword>
<reference evidence="11" key="1">
    <citation type="submission" date="2020-01" db="EMBL/GenBank/DDBJ databases">
        <title>Development of genomics and gene disruption for Polysphondylium violaceum indicates a role for the polyketide synthase stlB in stalk morphogenesis.</title>
        <authorList>
            <person name="Narita B."/>
            <person name="Kawabe Y."/>
            <person name="Kin K."/>
            <person name="Saito T."/>
            <person name="Gibbs R."/>
            <person name="Kuspa A."/>
            <person name="Muzny D."/>
            <person name="Queller D."/>
            <person name="Richards S."/>
            <person name="Strassman J."/>
            <person name="Sucgang R."/>
            <person name="Worley K."/>
            <person name="Schaap P."/>
        </authorList>
    </citation>
    <scope>NUCLEOTIDE SEQUENCE</scope>
    <source>
        <strain evidence="11">QSvi11</strain>
    </source>
</reference>
<evidence type="ECO:0000256" key="1">
    <source>
        <dbReference type="ARBA" id="ARBA00004308"/>
    </source>
</evidence>
<feature type="domain" description="MRH" evidence="10">
    <location>
        <begin position="26"/>
        <end position="167"/>
    </location>
</feature>
<accession>A0A8J4PUF4</accession>
<dbReference type="OrthoDB" id="23380at2759"/>
<dbReference type="InterPro" id="IPR009011">
    <property type="entry name" value="Man6P_isomerase_rcpt-bd_dom_sf"/>
</dbReference>
<evidence type="ECO:0000256" key="7">
    <source>
        <dbReference type="ARBA" id="ARBA00023157"/>
    </source>
</evidence>
<dbReference type="SUPFAM" id="SSF50911">
    <property type="entry name" value="Mannose 6-phosphate receptor domain"/>
    <property type="match status" value="1"/>
</dbReference>
<dbReference type="InterPro" id="IPR044865">
    <property type="entry name" value="MRH_dom"/>
</dbReference>
<keyword evidence="5" id="KW-1133">Transmembrane helix</keyword>
<evidence type="ECO:0000259" key="10">
    <source>
        <dbReference type="PROSITE" id="PS51914"/>
    </source>
</evidence>
<dbReference type="PROSITE" id="PS51914">
    <property type="entry name" value="MRH"/>
    <property type="match status" value="1"/>
</dbReference>
<proteinExistence type="predicted"/>